<dbReference type="EC" id="3.1.3.3" evidence="4"/>
<dbReference type="GO" id="GO:0036424">
    <property type="term" value="F:L-phosphoserine phosphatase activity"/>
    <property type="evidence" value="ECO:0007669"/>
    <property type="project" value="TreeGrafter"/>
</dbReference>
<dbReference type="EMBL" id="ACGC01000013">
    <property type="protein sequence ID" value="EEI83597.1"/>
    <property type="molecule type" value="Genomic_DNA"/>
</dbReference>
<dbReference type="GO" id="GO:0005737">
    <property type="term" value="C:cytoplasm"/>
    <property type="evidence" value="ECO:0007669"/>
    <property type="project" value="TreeGrafter"/>
</dbReference>
<reference evidence="12 13" key="1">
    <citation type="submission" date="2009-01" db="EMBL/GenBank/DDBJ databases">
        <authorList>
            <person name="Qin X."/>
            <person name="Bachman B."/>
            <person name="Battles P."/>
            <person name="Bell A."/>
            <person name="Bess C."/>
            <person name="Bickham C."/>
            <person name="Chaboub L."/>
            <person name="Chen D."/>
            <person name="Coyle M."/>
            <person name="Deiros D.R."/>
            <person name="Dinh H."/>
            <person name="Forbes L."/>
            <person name="Fowler G."/>
            <person name="Francisco L."/>
            <person name="Fu Q."/>
            <person name="Gubbala S."/>
            <person name="Hale W."/>
            <person name="Han Y."/>
            <person name="Hemphill L."/>
            <person name="Highlander S.K."/>
            <person name="Hirani K."/>
            <person name="Hogues M."/>
            <person name="Jackson L."/>
            <person name="Jakkamsetti A."/>
            <person name="Javaid M."/>
            <person name="Jiang H."/>
            <person name="Korchina V."/>
            <person name="Kovar C."/>
            <person name="Lara F."/>
            <person name="Lee S."/>
            <person name="Mata R."/>
            <person name="Mathew T."/>
            <person name="Moen C."/>
            <person name="Morales K."/>
            <person name="Munidasa M."/>
            <person name="Nazareth L."/>
            <person name="Ngo R."/>
            <person name="Nguyen L."/>
            <person name="Okwuonu G."/>
            <person name="Ongeri F."/>
            <person name="Patil S."/>
            <person name="Petrosino J."/>
            <person name="Pham C."/>
            <person name="Pham P."/>
            <person name="Pu L.-L."/>
            <person name="Puazo M."/>
            <person name="Raj R."/>
            <person name="Reid J."/>
            <person name="Rouhana J."/>
            <person name="Saada N."/>
            <person name="Shang Y."/>
            <person name="Simmons D."/>
            <person name="Thornton R."/>
            <person name="Warren J."/>
            <person name="Weissenberger G."/>
            <person name="Zhang J."/>
            <person name="Zhang L."/>
            <person name="Zhou C."/>
            <person name="Zhu D."/>
            <person name="Muzny D."/>
            <person name="Worley K."/>
            <person name="Gibbs R."/>
        </authorList>
    </citation>
    <scope>NUCLEOTIDE SEQUENCE [LARGE SCALE GENOMIC DNA]</scope>
    <source>
        <strain evidence="12 13">ATCC 35098</strain>
    </source>
</reference>
<dbReference type="PANTHER" id="PTHR43344:SF2">
    <property type="entry name" value="PHOSPHOSERINE PHOSPHATASE"/>
    <property type="match status" value="1"/>
</dbReference>
<dbReference type="NCBIfam" id="TIGR01488">
    <property type="entry name" value="HAD-SF-IB"/>
    <property type="match status" value="1"/>
</dbReference>
<proteinExistence type="inferred from homology"/>
<evidence type="ECO:0000256" key="6">
    <source>
        <dbReference type="ARBA" id="ARBA00022723"/>
    </source>
</evidence>
<keyword evidence="6" id="KW-0479">Metal-binding</keyword>
<dbReference type="Gene3D" id="1.20.1440.100">
    <property type="entry name" value="SG protein - dephosphorylation function"/>
    <property type="match status" value="1"/>
</dbReference>
<dbReference type="Pfam" id="PF12710">
    <property type="entry name" value="HAD"/>
    <property type="match status" value="1"/>
</dbReference>
<protein>
    <recommendedName>
        <fullName evidence="4">phosphoserine phosphatase</fullName>
        <ecNumber evidence="4">3.1.3.3</ecNumber>
    </recommendedName>
</protein>
<evidence type="ECO:0000256" key="4">
    <source>
        <dbReference type="ARBA" id="ARBA00012640"/>
    </source>
</evidence>
<dbReference type="PANTHER" id="PTHR43344">
    <property type="entry name" value="PHOSPHOSERINE PHOSPHATASE"/>
    <property type="match status" value="1"/>
</dbReference>
<dbReference type="NCBIfam" id="TIGR01490">
    <property type="entry name" value="HAD-SF-IB-hyp1"/>
    <property type="match status" value="1"/>
</dbReference>
<evidence type="ECO:0000313" key="13">
    <source>
        <dbReference type="Proteomes" id="UP000003744"/>
    </source>
</evidence>
<dbReference type="HOGENOM" id="CLU_052657_1_2_9"/>
<evidence type="ECO:0000256" key="1">
    <source>
        <dbReference type="ARBA" id="ARBA00001946"/>
    </source>
</evidence>
<dbReference type="InterPro" id="IPR023214">
    <property type="entry name" value="HAD_sf"/>
</dbReference>
<evidence type="ECO:0000256" key="8">
    <source>
        <dbReference type="ARBA" id="ARBA00022842"/>
    </source>
</evidence>
<evidence type="ECO:0000256" key="7">
    <source>
        <dbReference type="ARBA" id="ARBA00022801"/>
    </source>
</evidence>
<dbReference type="GO" id="GO:0000287">
    <property type="term" value="F:magnesium ion binding"/>
    <property type="evidence" value="ECO:0007669"/>
    <property type="project" value="TreeGrafter"/>
</dbReference>
<organism evidence="12 13">
    <name type="scientific">Anaerococcus tetradius ATCC 35098</name>
    <dbReference type="NCBI Taxonomy" id="525255"/>
    <lineage>
        <taxon>Bacteria</taxon>
        <taxon>Bacillati</taxon>
        <taxon>Bacillota</taxon>
        <taxon>Tissierellia</taxon>
        <taxon>Tissierellales</taxon>
        <taxon>Peptoniphilaceae</taxon>
        <taxon>Anaerococcus</taxon>
    </lineage>
</organism>
<comment type="similarity">
    <text evidence="3">Belongs to the HAD-like hydrolase superfamily. SerB family.</text>
</comment>
<evidence type="ECO:0000256" key="10">
    <source>
        <dbReference type="ARBA" id="ARBA00048138"/>
    </source>
</evidence>
<dbReference type="Gene3D" id="3.40.50.1000">
    <property type="entry name" value="HAD superfamily/HAD-like"/>
    <property type="match status" value="1"/>
</dbReference>
<evidence type="ECO:0000313" key="12">
    <source>
        <dbReference type="EMBL" id="EEI83597.1"/>
    </source>
</evidence>
<evidence type="ECO:0000256" key="2">
    <source>
        <dbReference type="ARBA" id="ARBA00005135"/>
    </source>
</evidence>
<keyword evidence="9" id="KW-0718">Serine biosynthesis</keyword>
<comment type="catalytic activity">
    <reaction evidence="11">
        <text>O-phospho-D-serine + H2O = D-serine + phosphate</text>
        <dbReference type="Rhea" id="RHEA:24873"/>
        <dbReference type="ChEBI" id="CHEBI:15377"/>
        <dbReference type="ChEBI" id="CHEBI:35247"/>
        <dbReference type="ChEBI" id="CHEBI:43474"/>
        <dbReference type="ChEBI" id="CHEBI:58680"/>
        <dbReference type="EC" id="3.1.3.3"/>
    </reaction>
</comment>
<keyword evidence="7 12" id="KW-0378">Hydrolase</keyword>
<dbReference type="SUPFAM" id="SSF56784">
    <property type="entry name" value="HAD-like"/>
    <property type="match status" value="1"/>
</dbReference>
<evidence type="ECO:0000256" key="11">
    <source>
        <dbReference type="ARBA" id="ARBA00048523"/>
    </source>
</evidence>
<evidence type="ECO:0000256" key="9">
    <source>
        <dbReference type="ARBA" id="ARBA00023299"/>
    </source>
</evidence>
<keyword evidence="5" id="KW-0028">Amino-acid biosynthesis</keyword>
<accession>C2CFR6</accession>
<comment type="caution">
    <text evidence="12">The sequence shown here is derived from an EMBL/GenBank/DDBJ whole genome shotgun (WGS) entry which is preliminary data.</text>
</comment>
<gene>
    <name evidence="12" type="ORF">HMPREF0077_0326</name>
</gene>
<evidence type="ECO:0000256" key="3">
    <source>
        <dbReference type="ARBA" id="ARBA00009184"/>
    </source>
</evidence>
<dbReference type="InterPro" id="IPR050582">
    <property type="entry name" value="HAD-like_SerB"/>
</dbReference>
<name>C2CFR6_9FIRM</name>
<evidence type="ECO:0000256" key="5">
    <source>
        <dbReference type="ARBA" id="ARBA00022605"/>
    </source>
</evidence>
<keyword evidence="8" id="KW-0460">Magnesium</keyword>
<dbReference type="Proteomes" id="UP000003744">
    <property type="component" value="Unassembled WGS sequence"/>
</dbReference>
<dbReference type="InterPro" id="IPR036412">
    <property type="entry name" value="HAD-like_sf"/>
</dbReference>
<dbReference type="eggNOG" id="COG0560">
    <property type="taxonomic scope" value="Bacteria"/>
</dbReference>
<comment type="pathway">
    <text evidence="2">Amino-acid biosynthesis; L-serine biosynthesis; L-serine from 3-phospho-D-glycerate: step 3/3.</text>
</comment>
<sequence>MLGIQKDQQKKEKPTKLTIRKFKMNKKRAAFFDIDGTLFRNSLLIEHFLKLCEDGILSKDIWTNEIGPIYYKYQNRLGAYEDYLDKAALVYQKSMIGLDRKLIDDYSNLVIEENKNKVYMITRKAVEMHIENGDLIFFISGSPNFLVDNFAKFYGATESISTDYVFDENDKFTGKVIPMWDGKSKLTAIRELDEKYKIDLDNSFAYGDTNGDITMFEMVGNPHAINPSFELIEKLFSDPELRQKATINIERKDVNYNFKLSDMQVDFKKF</sequence>
<comment type="catalytic activity">
    <reaction evidence="10">
        <text>O-phospho-L-serine + H2O = L-serine + phosphate</text>
        <dbReference type="Rhea" id="RHEA:21208"/>
        <dbReference type="ChEBI" id="CHEBI:15377"/>
        <dbReference type="ChEBI" id="CHEBI:33384"/>
        <dbReference type="ChEBI" id="CHEBI:43474"/>
        <dbReference type="ChEBI" id="CHEBI:57524"/>
        <dbReference type="EC" id="3.1.3.3"/>
    </reaction>
</comment>
<dbReference type="AlphaFoldDB" id="C2CFR6"/>
<dbReference type="InterPro" id="IPR006385">
    <property type="entry name" value="HAD_hydro_SerB1"/>
</dbReference>
<comment type="cofactor">
    <cofactor evidence="1">
        <name>Mg(2+)</name>
        <dbReference type="ChEBI" id="CHEBI:18420"/>
    </cofactor>
</comment>
<dbReference type="GO" id="GO:0006564">
    <property type="term" value="P:L-serine biosynthetic process"/>
    <property type="evidence" value="ECO:0007669"/>
    <property type="project" value="UniProtKB-KW"/>
</dbReference>